<reference evidence="3" key="1">
    <citation type="submission" date="2020-11" db="EMBL/GenBank/DDBJ databases">
        <authorList>
            <consortium name="DOE Joint Genome Institute"/>
            <person name="Ahrendt S."/>
            <person name="Riley R."/>
            <person name="Andreopoulos W."/>
            <person name="Labutti K."/>
            <person name="Pangilinan J."/>
            <person name="Ruiz-Duenas F.J."/>
            <person name="Barrasa J.M."/>
            <person name="Sanchez-Garcia M."/>
            <person name="Camarero S."/>
            <person name="Miyauchi S."/>
            <person name="Serrano A."/>
            <person name="Linde D."/>
            <person name="Babiker R."/>
            <person name="Drula E."/>
            <person name="Ayuso-Fernandez I."/>
            <person name="Pacheco R."/>
            <person name="Padilla G."/>
            <person name="Ferreira P."/>
            <person name="Barriuso J."/>
            <person name="Kellner H."/>
            <person name="Castanera R."/>
            <person name="Alfaro M."/>
            <person name="Ramirez L."/>
            <person name="Pisabarro A.G."/>
            <person name="Kuo A."/>
            <person name="Tritt A."/>
            <person name="Lipzen A."/>
            <person name="He G."/>
            <person name="Yan M."/>
            <person name="Ng V."/>
            <person name="Cullen D."/>
            <person name="Martin F."/>
            <person name="Rosso M.-N."/>
            <person name="Henrissat B."/>
            <person name="Hibbett D."/>
            <person name="Martinez A.T."/>
            <person name="Grigoriev I.V."/>
        </authorList>
    </citation>
    <scope>NUCLEOTIDE SEQUENCE</scope>
    <source>
        <strain evidence="3">MF-IS2</strain>
    </source>
</reference>
<accession>A0A9P5XDB6</accession>
<evidence type="ECO:0000313" key="4">
    <source>
        <dbReference type="Proteomes" id="UP000807342"/>
    </source>
</evidence>
<dbReference type="Pfam" id="PF05018">
    <property type="entry name" value="CFA20_dom"/>
    <property type="match status" value="1"/>
</dbReference>
<keyword evidence="4" id="KW-1185">Reference proteome</keyword>
<name>A0A9P5XDB6_9AGAR</name>
<protein>
    <recommendedName>
        <fullName evidence="2">CFA20 domain-containing protein</fullName>
    </recommendedName>
</protein>
<evidence type="ECO:0000259" key="2">
    <source>
        <dbReference type="Pfam" id="PF05018"/>
    </source>
</evidence>
<evidence type="ECO:0000313" key="3">
    <source>
        <dbReference type="EMBL" id="KAF9449283.1"/>
    </source>
</evidence>
<dbReference type="AlphaFoldDB" id="A0A9P5XDB6"/>
<dbReference type="InterPro" id="IPR007714">
    <property type="entry name" value="CFA20_dom"/>
</dbReference>
<feature type="region of interest" description="Disordered" evidence="1">
    <location>
        <begin position="50"/>
        <end position="78"/>
    </location>
</feature>
<dbReference type="InterPro" id="IPR040441">
    <property type="entry name" value="CFA20/CFAP20DC"/>
</dbReference>
<evidence type="ECO:0000256" key="1">
    <source>
        <dbReference type="SAM" id="MobiDB-lite"/>
    </source>
</evidence>
<dbReference type="EMBL" id="MU151135">
    <property type="protein sequence ID" value="KAF9449283.1"/>
    <property type="molecule type" value="Genomic_DNA"/>
</dbReference>
<dbReference type="PANTHER" id="PTHR12458">
    <property type="entry name" value="ORF PROTEIN"/>
    <property type="match status" value="1"/>
</dbReference>
<comment type="caution">
    <text evidence="3">The sequence shown here is derived from an EMBL/GenBank/DDBJ whole genome shotgun (WGS) entry which is preliminary data.</text>
</comment>
<dbReference type="Proteomes" id="UP000807342">
    <property type="component" value="Unassembled WGS sequence"/>
</dbReference>
<proteinExistence type="predicted"/>
<feature type="domain" description="CFA20" evidence="2">
    <location>
        <begin position="82"/>
        <end position="156"/>
    </location>
</feature>
<dbReference type="OrthoDB" id="7486196at2759"/>
<gene>
    <name evidence="3" type="ORF">P691DRAFT_667793</name>
</gene>
<organism evidence="3 4">
    <name type="scientific">Macrolepiota fuliginosa MF-IS2</name>
    <dbReference type="NCBI Taxonomy" id="1400762"/>
    <lineage>
        <taxon>Eukaryota</taxon>
        <taxon>Fungi</taxon>
        <taxon>Dikarya</taxon>
        <taxon>Basidiomycota</taxon>
        <taxon>Agaricomycotina</taxon>
        <taxon>Agaricomycetes</taxon>
        <taxon>Agaricomycetidae</taxon>
        <taxon>Agaricales</taxon>
        <taxon>Agaricineae</taxon>
        <taxon>Agaricaceae</taxon>
        <taxon>Macrolepiota</taxon>
    </lineage>
</organism>
<sequence length="272" mass="30263">MFSSVLQPSSISIFSSTGSEPLQLWGVKIDSSSGSCIDLLHDGTSKLPYSKPSTSLVSPPPLVELGGAERDPESDSGDLGYDLDQTVLHIQSPRLPSTYIQCPPDKVPALGLRHPWMHLHVRNMGREWGFEVGLVDHAGRTGILRMSTFQKQPSLKLSRGERSTFPLLHLPLSFPSRSSRPLTAWTTINVHLPTFIPYFSHSNLLTVDRQGGQESHASQSWDTITLPAVPSGSYSHVSFVRVYATCRLRRIWFDEHGPDQTVPWEFELYSAD</sequence>